<sequence length="92" mass="9884">MSALIRPRYTVLILPCLLLAACASTPGGTPSTPAPPMVGMANPASVYCIQQGGHLLPQKDNAGNEYSLCQLADGRVVEEWTLFRQQHQPPQP</sequence>
<dbReference type="InterPro" id="IPR005590">
    <property type="entry name" value="DUF333"/>
</dbReference>
<dbReference type="PANTHER" id="PTHR38008">
    <property type="entry name" value="HEMOLYSIN-RELATED"/>
    <property type="match status" value="1"/>
</dbReference>
<protein>
    <submittedName>
        <fullName evidence="2">DUF333 domain-containing protein</fullName>
    </submittedName>
</protein>
<accession>A0A454JEP1</accession>
<dbReference type="EMBL" id="RFAR01000078">
    <property type="protein sequence ID" value="RMC93597.1"/>
    <property type="molecule type" value="Genomic_DNA"/>
</dbReference>
<evidence type="ECO:0000313" key="2">
    <source>
        <dbReference type="EMBL" id="RMC93597.1"/>
    </source>
</evidence>
<dbReference type="PANTHER" id="PTHR38008:SF2">
    <property type="entry name" value="HEMOLYSIN"/>
    <property type="match status" value="1"/>
</dbReference>
<keyword evidence="1" id="KW-0732">Signal</keyword>
<evidence type="ECO:0000256" key="1">
    <source>
        <dbReference type="SAM" id="SignalP"/>
    </source>
</evidence>
<keyword evidence="3" id="KW-1185">Reference proteome</keyword>
<gene>
    <name evidence="2" type="ORF">EAY64_16855</name>
</gene>
<dbReference type="Pfam" id="PF03891">
    <property type="entry name" value="DUF333"/>
    <property type="match status" value="1"/>
</dbReference>
<dbReference type="PROSITE" id="PS51257">
    <property type="entry name" value="PROKAR_LIPOPROTEIN"/>
    <property type="match status" value="1"/>
</dbReference>
<proteinExistence type="predicted"/>
<comment type="caution">
    <text evidence="2">The sequence shown here is derived from an EMBL/GenBank/DDBJ whole genome shotgun (WGS) entry which is preliminary data.</text>
</comment>
<organism evidence="2 3">
    <name type="scientific">Aquitalea palustris</name>
    <dbReference type="NCBI Taxonomy" id="2480983"/>
    <lineage>
        <taxon>Bacteria</taxon>
        <taxon>Pseudomonadati</taxon>
        <taxon>Pseudomonadota</taxon>
        <taxon>Betaproteobacteria</taxon>
        <taxon>Neisseriales</taxon>
        <taxon>Chromobacteriaceae</taxon>
        <taxon>Aquitalea</taxon>
    </lineage>
</organism>
<dbReference type="RefSeq" id="WP_103525924.1">
    <property type="nucleotide sequence ID" value="NZ_JAIZDC010000001.1"/>
</dbReference>
<feature type="chain" id="PRO_5019276095" evidence="1">
    <location>
        <begin position="21"/>
        <end position="92"/>
    </location>
</feature>
<dbReference type="OrthoDB" id="148878at2"/>
<dbReference type="Proteomes" id="UP000274139">
    <property type="component" value="Unassembled WGS sequence"/>
</dbReference>
<reference evidence="2 3" key="1">
    <citation type="submission" date="2018-10" db="EMBL/GenBank/DDBJ databases">
        <title>Draft genome sequence of Aquitalea MWU14-2217 isolated from a wild cranberry bog in Provincetown, Massachusetts.</title>
        <authorList>
            <person name="Ebadzadsahrai G."/>
            <person name="Soby S."/>
        </authorList>
    </citation>
    <scope>NUCLEOTIDE SEQUENCE [LARGE SCALE GENOMIC DNA]</scope>
    <source>
        <strain evidence="2 3">MWU14-2217</strain>
    </source>
</reference>
<name>A0A454JEP1_9NEIS</name>
<evidence type="ECO:0000313" key="3">
    <source>
        <dbReference type="Proteomes" id="UP000274139"/>
    </source>
</evidence>
<dbReference type="AlphaFoldDB" id="A0A454JEP1"/>
<feature type="signal peptide" evidence="1">
    <location>
        <begin position="1"/>
        <end position="20"/>
    </location>
</feature>